<evidence type="ECO:0000313" key="2">
    <source>
        <dbReference type="Proteomes" id="UP000236724"/>
    </source>
</evidence>
<gene>
    <name evidence="1" type="ORF">MBHS_04843</name>
</gene>
<accession>A0A1H6FFV0</accession>
<reference evidence="1 2" key="1">
    <citation type="submission" date="2016-10" db="EMBL/GenBank/DDBJ databases">
        <authorList>
            <person name="de Groot N.N."/>
        </authorList>
    </citation>
    <scope>NUCLEOTIDE SEQUENCE [LARGE SCALE GENOMIC DNA]</scope>
    <source>
        <strain evidence="1">MBHS1</strain>
    </source>
</reference>
<name>A0A1H6FFV0_9GAMM</name>
<sequence>MGRVKSYQALKNYYQCMQIGHLINQLMVNTIRFHEDYLSGKNHPTLQSLWTDIMAAMKWAKLKLSHLQKILNTRIQCRFVT</sequence>
<protein>
    <submittedName>
        <fullName evidence="1">Uncharacterized protein</fullName>
    </submittedName>
</protein>
<dbReference type="Proteomes" id="UP000236724">
    <property type="component" value="Unassembled WGS sequence"/>
</dbReference>
<dbReference type="AlphaFoldDB" id="A0A1H6FFV0"/>
<evidence type="ECO:0000313" key="1">
    <source>
        <dbReference type="EMBL" id="SEH08950.1"/>
    </source>
</evidence>
<dbReference type="EMBL" id="FMSV02000557">
    <property type="protein sequence ID" value="SEH08950.1"/>
    <property type="molecule type" value="Genomic_DNA"/>
</dbReference>
<proteinExistence type="predicted"/>
<keyword evidence="2" id="KW-1185">Reference proteome</keyword>
<organism evidence="1 2">
    <name type="scientific">Candidatus Venteria ishoeyi</name>
    <dbReference type="NCBI Taxonomy" id="1899563"/>
    <lineage>
        <taxon>Bacteria</taxon>
        <taxon>Pseudomonadati</taxon>
        <taxon>Pseudomonadota</taxon>
        <taxon>Gammaproteobacteria</taxon>
        <taxon>Thiotrichales</taxon>
        <taxon>Thiotrichaceae</taxon>
        <taxon>Venteria</taxon>
    </lineage>
</organism>